<evidence type="ECO:0000313" key="2">
    <source>
        <dbReference type="Proteomes" id="UP000294850"/>
    </source>
</evidence>
<protein>
    <submittedName>
        <fullName evidence="1">DUF4249 domain-containing protein</fullName>
    </submittedName>
</protein>
<comment type="caution">
    <text evidence="1">The sequence shown here is derived from an EMBL/GenBank/DDBJ whole genome shotgun (WGS) entry which is preliminary data.</text>
</comment>
<dbReference type="RefSeq" id="WP_131960694.1">
    <property type="nucleotide sequence ID" value="NZ_SMFL01000010.1"/>
</dbReference>
<sequence length="371" mass="41522">MKYNLLKFSFFILLLCVDSCIEPFSPPEVNSDEKYLVVDGFLNAGSDTSKIELRRTQNTNDGSAISVETGAKISVEMESGTAYSFTEKGKGAYFLPPINVNLSGKYRLRIKTAGGKEYMSDYVPVTTTPPIDSLGSVYDAERDAMVIKVNTHDPTNKTRFYKWKFEETYQYRAAYYSTLVIDTKKNEIVYRNEDINLCWKSAFSTNITLGSTIKLSADAIRDLPINVVPISTNKFYIKYSILVKQFGLTQDAFEYWTALAKTTQGTGSLFDPQPSQVTGNIKNIANPKELVFGYFSASRETSKRIFLTPNRGLYPRCDPPDTLSVADALKASGIMLISYQGERMDSVLTTSSFCADCRAQGGTNIRPPFWQ</sequence>
<accession>A0A4R5DJ59</accession>
<dbReference type="Proteomes" id="UP000294850">
    <property type="component" value="Unassembled WGS sequence"/>
</dbReference>
<organism evidence="1 2">
    <name type="scientific">Dyadobacter psychrotolerans</name>
    <dbReference type="NCBI Taxonomy" id="2541721"/>
    <lineage>
        <taxon>Bacteria</taxon>
        <taxon>Pseudomonadati</taxon>
        <taxon>Bacteroidota</taxon>
        <taxon>Cytophagia</taxon>
        <taxon>Cytophagales</taxon>
        <taxon>Spirosomataceae</taxon>
        <taxon>Dyadobacter</taxon>
    </lineage>
</organism>
<proteinExistence type="predicted"/>
<reference evidence="1 2" key="1">
    <citation type="submission" date="2019-03" db="EMBL/GenBank/DDBJ databases">
        <title>Dyadobacter AR-3-6 sp. nov., isolated from arctic soil.</title>
        <authorList>
            <person name="Chaudhary D.K."/>
        </authorList>
    </citation>
    <scope>NUCLEOTIDE SEQUENCE [LARGE SCALE GENOMIC DNA]</scope>
    <source>
        <strain evidence="1 2">AR-3-6</strain>
    </source>
</reference>
<dbReference type="Pfam" id="PF14054">
    <property type="entry name" value="DUF4249"/>
    <property type="match status" value="1"/>
</dbReference>
<dbReference type="AlphaFoldDB" id="A0A4R5DJ59"/>
<gene>
    <name evidence="1" type="ORF">E0F88_23300</name>
</gene>
<name>A0A4R5DJ59_9BACT</name>
<dbReference type="OrthoDB" id="1062680at2"/>
<dbReference type="EMBL" id="SMFL01000010">
    <property type="protein sequence ID" value="TDE11984.1"/>
    <property type="molecule type" value="Genomic_DNA"/>
</dbReference>
<keyword evidence="2" id="KW-1185">Reference proteome</keyword>
<dbReference type="InterPro" id="IPR025345">
    <property type="entry name" value="DUF4249"/>
</dbReference>
<evidence type="ECO:0000313" key="1">
    <source>
        <dbReference type="EMBL" id="TDE11984.1"/>
    </source>
</evidence>